<feature type="compositionally biased region" description="Polar residues" evidence="1">
    <location>
        <begin position="257"/>
        <end position="266"/>
    </location>
</feature>
<organism evidence="2 3">
    <name type="scientific">Salinomyces thailandicus</name>
    <dbReference type="NCBI Taxonomy" id="706561"/>
    <lineage>
        <taxon>Eukaryota</taxon>
        <taxon>Fungi</taxon>
        <taxon>Dikarya</taxon>
        <taxon>Ascomycota</taxon>
        <taxon>Pezizomycotina</taxon>
        <taxon>Dothideomycetes</taxon>
        <taxon>Dothideomycetidae</taxon>
        <taxon>Mycosphaerellales</taxon>
        <taxon>Teratosphaeriaceae</taxon>
        <taxon>Salinomyces</taxon>
    </lineage>
</organism>
<feature type="compositionally biased region" description="Basic and acidic residues" evidence="1">
    <location>
        <begin position="23"/>
        <end position="40"/>
    </location>
</feature>
<feature type="compositionally biased region" description="Low complexity" evidence="1">
    <location>
        <begin position="214"/>
        <end position="223"/>
    </location>
</feature>
<sequence length="340" mass="37365">MRRSPSLAVQTRSPDLRSSALGDIREAENKPSTTSEKHDSPMSVMAPRPIPRTPRLDLDIPNAQLERYSVMFEKLLEPRQSILERRQSKAKRTRPVRKDGLNMPNIDKSLPEKPPASYPDTPQRSATSPHPQRAPSLQIRVAKQQRTPAAEPVNATALPLQRPIKRSNTAPPAAASPIAPNFSRPKAQTFSTTVSDHSPISPLSAEDSLPPTPTTVTTVTDTDSIVQPFSRLEQSTPTTSRQYPNNEKASPIPAIPTLSSPASQAGPSHHVRPPYPSVTSPEDLERQIIQVSVARQVSVSNARRQVEEATATSKQPMRPRVVELGRYRKSTVVLIESADE</sequence>
<dbReference type="Proteomes" id="UP000308549">
    <property type="component" value="Unassembled WGS sequence"/>
</dbReference>
<protein>
    <submittedName>
        <fullName evidence="2">Uncharacterized protein</fullName>
    </submittedName>
</protein>
<evidence type="ECO:0000313" key="3">
    <source>
        <dbReference type="Proteomes" id="UP000308549"/>
    </source>
</evidence>
<feature type="compositionally biased region" description="Polar residues" evidence="1">
    <location>
        <begin position="120"/>
        <end position="130"/>
    </location>
</feature>
<dbReference type="AlphaFoldDB" id="A0A4U0U1A5"/>
<evidence type="ECO:0000313" key="2">
    <source>
        <dbReference type="EMBL" id="TKA28474.1"/>
    </source>
</evidence>
<keyword evidence="3" id="KW-1185">Reference proteome</keyword>
<feature type="compositionally biased region" description="Polar residues" evidence="1">
    <location>
        <begin position="224"/>
        <end position="248"/>
    </location>
</feature>
<evidence type="ECO:0000256" key="1">
    <source>
        <dbReference type="SAM" id="MobiDB-lite"/>
    </source>
</evidence>
<dbReference type="OrthoDB" id="5404004at2759"/>
<feature type="compositionally biased region" description="Low complexity" evidence="1">
    <location>
        <begin position="170"/>
        <end position="180"/>
    </location>
</feature>
<feature type="compositionally biased region" description="Polar residues" evidence="1">
    <location>
        <begin position="186"/>
        <end position="198"/>
    </location>
</feature>
<comment type="caution">
    <text evidence="2">The sequence shown here is derived from an EMBL/GenBank/DDBJ whole genome shotgun (WGS) entry which is preliminary data.</text>
</comment>
<proteinExistence type="predicted"/>
<gene>
    <name evidence="2" type="ORF">B0A50_03941</name>
</gene>
<feature type="region of interest" description="Disordered" evidence="1">
    <location>
        <begin position="1"/>
        <end position="58"/>
    </location>
</feature>
<dbReference type="EMBL" id="NAJL01000018">
    <property type="protein sequence ID" value="TKA28474.1"/>
    <property type="molecule type" value="Genomic_DNA"/>
</dbReference>
<feature type="region of interest" description="Disordered" evidence="1">
    <location>
        <begin position="83"/>
        <end position="282"/>
    </location>
</feature>
<name>A0A4U0U1A5_9PEZI</name>
<reference evidence="2 3" key="1">
    <citation type="submission" date="2017-03" db="EMBL/GenBank/DDBJ databases">
        <title>Genomes of endolithic fungi from Antarctica.</title>
        <authorList>
            <person name="Coleine C."/>
            <person name="Masonjones S."/>
            <person name="Stajich J.E."/>
        </authorList>
    </citation>
    <scope>NUCLEOTIDE SEQUENCE [LARGE SCALE GENOMIC DNA]</scope>
    <source>
        <strain evidence="2 3">CCFEE 6315</strain>
    </source>
</reference>
<accession>A0A4U0U1A5</accession>